<proteinExistence type="predicted"/>
<evidence type="ECO:0000256" key="1">
    <source>
        <dbReference type="SAM" id="Phobius"/>
    </source>
</evidence>
<feature type="transmembrane region" description="Helical" evidence="1">
    <location>
        <begin position="68"/>
        <end position="93"/>
    </location>
</feature>
<feature type="transmembrane region" description="Helical" evidence="1">
    <location>
        <begin position="6"/>
        <end position="22"/>
    </location>
</feature>
<keyword evidence="1" id="KW-1133">Transmembrane helix</keyword>
<dbReference type="EMBL" id="JBHUIP010000012">
    <property type="protein sequence ID" value="MFD2263998.1"/>
    <property type="molecule type" value="Genomic_DNA"/>
</dbReference>
<keyword evidence="1" id="KW-0472">Membrane</keyword>
<dbReference type="RefSeq" id="WP_379877040.1">
    <property type="nucleotide sequence ID" value="NZ_JBHUIP010000012.1"/>
</dbReference>
<accession>A0ABW5DS65</accession>
<sequence>MLRHLLTWIGMILLITALFFLLRDAFQSIHQQHVHFSSLRDVWLQMHSASLEQTLGAMTRSGKPVLTGILNFLLAVPACAVATLFGGLCWILSASLPRRV</sequence>
<evidence type="ECO:0000313" key="3">
    <source>
        <dbReference type="Proteomes" id="UP001597295"/>
    </source>
</evidence>
<protein>
    <submittedName>
        <fullName evidence="2">Uncharacterized protein</fullName>
    </submittedName>
</protein>
<keyword evidence="3" id="KW-1185">Reference proteome</keyword>
<organism evidence="2 3">
    <name type="scientific">Lacibacterium aquatile</name>
    <dbReference type="NCBI Taxonomy" id="1168082"/>
    <lineage>
        <taxon>Bacteria</taxon>
        <taxon>Pseudomonadati</taxon>
        <taxon>Pseudomonadota</taxon>
        <taxon>Alphaproteobacteria</taxon>
        <taxon>Rhodospirillales</taxon>
        <taxon>Rhodospirillaceae</taxon>
    </lineage>
</organism>
<gene>
    <name evidence="2" type="ORF">ACFSM5_13940</name>
</gene>
<name>A0ABW5DS65_9PROT</name>
<keyword evidence="1" id="KW-0812">Transmembrane</keyword>
<reference evidence="3" key="1">
    <citation type="journal article" date="2019" name="Int. J. Syst. Evol. Microbiol.">
        <title>The Global Catalogue of Microorganisms (GCM) 10K type strain sequencing project: providing services to taxonomists for standard genome sequencing and annotation.</title>
        <authorList>
            <consortium name="The Broad Institute Genomics Platform"/>
            <consortium name="The Broad Institute Genome Sequencing Center for Infectious Disease"/>
            <person name="Wu L."/>
            <person name="Ma J."/>
        </authorList>
    </citation>
    <scope>NUCLEOTIDE SEQUENCE [LARGE SCALE GENOMIC DNA]</scope>
    <source>
        <strain evidence="3">CGMCC 1.19062</strain>
    </source>
</reference>
<evidence type="ECO:0000313" key="2">
    <source>
        <dbReference type="EMBL" id="MFD2263998.1"/>
    </source>
</evidence>
<dbReference type="Proteomes" id="UP001597295">
    <property type="component" value="Unassembled WGS sequence"/>
</dbReference>
<comment type="caution">
    <text evidence="2">The sequence shown here is derived from an EMBL/GenBank/DDBJ whole genome shotgun (WGS) entry which is preliminary data.</text>
</comment>